<name>A0AC61S095_9FIRM</name>
<accession>A0AC61S095</accession>
<dbReference type="EMBL" id="SRYA01000004">
    <property type="protein sequence ID" value="TGY97857.1"/>
    <property type="molecule type" value="Genomic_DNA"/>
</dbReference>
<organism evidence="1 2">
    <name type="scientific">Petralouisia muris</name>
    <dbReference type="NCBI Taxonomy" id="3032872"/>
    <lineage>
        <taxon>Bacteria</taxon>
        <taxon>Bacillati</taxon>
        <taxon>Bacillota</taxon>
        <taxon>Clostridia</taxon>
        <taxon>Lachnospirales</taxon>
        <taxon>Lachnospiraceae</taxon>
        <taxon>Petralouisia</taxon>
    </lineage>
</organism>
<reference evidence="1" key="1">
    <citation type="submission" date="2019-04" db="EMBL/GenBank/DDBJ databases">
        <title>Microbes associate with the intestines of laboratory mice.</title>
        <authorList>
            <person name="Navarre W."/>
            <person name="Wong E."/>
            <person name="Huang K."/>
            <person name="Tropini C."/>
            <person name="Ng K."/>
            <person name="Yu B."/>
        </authorList>
    </citation>
    <scope>NUCLEOTIDE SEQUENCE</scope>
    <source>
        <strain evidence="1">NM01_1-7b</strain>
    </source>
</reference>
<evidence type="ECO:0000313" key="1">
    <source>
        <dbReference type="EMBL" id="TGY97857.1"/>
    </source>
</evidence>
<evidence type="ECO:0000313" key="2">
    <source>
        <dbReference type="Proteomes" id="UP000304953"/>
    </source>
</evidence>
<sequence length="403" mass="45128">MYRIKYAVRNKGRSLLLILISFIFISFIFIYLDSIDGNYRALENLGEQIPVAMCLTDVSGIRQQGLRIREKTADNLEQLDVKDKVLTAESYGNVSRGGQDKEKISVYLTASNDASAFLLEPESLSVSMEEFETMLSEDAGVCLLSKEYAEERGLNCQPGDTLELNLYSGKYDEIGQVDGFEKVTSTQIEIGGFFQGRVYDSIMAEEPNVICSAEWLRGQYAAAGKPFYYSSARGVIGNPMELNAWKEKARELSFFPMDTQKPEDIAQIALSVDDRNYIQTASKIKKNIEILQIFVIPVFVLLILLEALIFFLSIHNQKRDIFLMRCLGMKRFEIILQLLLEGSALAVIGSGAAMVVLLCAGYGFPAQTWLRVFLAFMAVQFLGSAFSAVLVCRKSVLYIGKTY</sequence>
<dbReference type="Proteomes" id="UP000304953">
    <property type="component" value="Unassembled WGS sequence"/>
</dbReference>
<proteinExistence type="predicted"/>
<gene>
    <name evidence="1" type="ORF">E5329_03130</name>
</gene>
<protein>
    <submittedName>
        <fullName evidence="1">ABC transporter permease</fullName>
    </submittedName>
</protein>
<comment type="caution">
    <text evidence="1">The sequence shown here is derived from an EMBL/GenBank/DDBJ whole genome shotgun (WGS) entry which is preliminary data.</text>
</comment>
<keyword evidence="2" id="KW-1185">Reference proteome</keyword>